<evidence type="ECO:0000313" key="1">
    <source>
        <dbReference type="EMBL" id="KAK0157320.1"/>
    </source>
</evidence>
<sequence>MSTECTRCKQLLVREYRQCSICLQRFHPSCSRIYLSYRTANSCCFQNLSITMPNELHSKDVTHKQSSSPLTPSALTSSKLSSGSSLWSIKTSLNVFINQQTLFNKDLSDAITSIKLQSKNQQDMNIKLNASAFLAISPMPNSSTATTVQPAV</sequence>
<evidence type="ECO:0000313" key="2">
    <source>
        <dbReference type="Proteomes" id="UP001168990"/>
    </source>
</evidence>
<dbReference type="Proteomes" id="UP001168990">
    <property type="component" value="Unassembled WGS sequence"/>
</dbReference>
<reference evidence="1" key="1">
    <citation type="journal article" date="2023" name="bioRxiv">
        <title>Scaffold-level genome assemblies of two parasitoid biocontrol wasps reveal the parthenogenesis mechanism and an associated novel virus.</title>
        <authorList>
            <person name="Inwood S."/>
            <person name="Skelly J."/>
            <person name="Guhlin J."/>
            <person name="Harrop T."/>
            <person name="Goldson S."/>
            <person name="Dearden P."/>
        </authorList>
    </citation>
    <scope>NUCLEOTIDE SEQUENCE</scope>
    <source>
        <strain evidence="1">Irish</strain>
        <tissue evidence="1">Whole body</tissue>
    </source>
</reference>
<protein>
    <submittedName>
        <fullName evidence="1">Uncharacterized protein</fullName>
    </submittedName>
</protein>
<gene>
    <name evidence="1" type="ORF">PV328_011078</name>
</gene>
<reference evidence="1" key="2">
    <citation type="submission" date="2023-03" db="EMBL/GenBank/DDBJ databases">
        <authorList>
            <person name="Inwood S.N."/>
            <person name="Skelly J.G."/>
            <person name="Guhlin J."/>
            <person name="Harrop T.W.R."/>
            <person name="Goldson S.G."/>
            <person name="Dearden P.K."/>
        </authorList>
    </citation>
    <scope>NUCLEOTIDE SEQUENCE</scope>
    <source>
        <strain evidence="1">Irish</strain>
        <tissue evidence="1">Whole body</tissue>
    </source>
</reference>
<keyword evidence="2" id="KW-1185">Reference proteome</keyword>
<proteinExistence type="predicted"/>
<accession>A0AA39EXF5</accession>
<organism evidence="1 2">
    <name type="scientific">Microctonus aethiopoides</name>
    <dbReference type="NCBI Taxonomy" id="144406"/>
    <lineage>
        <taxon>Eukaryota</taxon>
        <taxon>Metazoa</taxon>
        <taxon>Ecdysozoa</taxon>
        <taxon>Arthropoda</taxon>
        <taxon>Hexapoda</taxon>
        <taxon>Insecta</taxon>
        <taxon>Pterygota</taxon>
        <taxon>Neoptera</taxon>
        <taxon>Endopterygota</taxon>
        <taxon>Hymenoptera</taxon>
        <taxon>Apocrita</taxon>
        <taxon>Ichneumonoidea</taxon>
        <taxon>Braconidae</taxon>
        <taxon>Euphorinae</taxon>
        <taxon>Microctonus</taxon>
    </lineage>
</organism>
<dbReference type="AlphaFoldDB" id="A0AA39EXF5"/>
<dbReference type="EMBL" id="JAQQBS010001425">
    <property type="protein sequence ID" value="KAK0157320.1"/>
    <property type="molecule type" value="Genomic_DNA"/>
</dbReference>
<name>A0AA39EXF5_9HYME</name>
<comment type="caution">
    <text evidence="1">The sequence shown here is derived from an EMBL/GenBank/DDBJ whole genome shotgun (WGS) entry which is preliminary data.</text>
</comment>